<dbReference type="Proteomes" id="UP000518681">
    <property type="component" value="Unassembled WGS sequence"/>
</dbReference>
<gene>
    <name evidence="1" type="ORF">GGD69_005268</name>
</gene>
<dbReference type="AlphaFoldDB" id="A0AAW3V1G8"/>
<dbReference type="EMBL" id="JACIIK010000009">
    <property type="protein sequence ID" value="MBB6204374.1"/>
    <property type="molecule type" value="Genomic_DNA"/>
</dbReference>
<dbReference type="RefSeq" id="WP_183800833.1">
    <property type="nucleotide sequence ID" value="NZ_JACIII010000013.1"/>
</dbReference>
<accession>A0AAW3V1G8</accession>
<name>A0AAW3V1G8_9BURK</name>
<evidence type="ECO:0000313" key="1">
    <source>
        <dbReference type="EMBL" id="MBB6204374.1"/>
    </source>
</evidence>
<protein>
    <recommendedName>
        <fullName evidence="3">DUF3987 domain-containing protein</fullName>
    </recommendedName>
</protein>
<proteinExistence type="predicted"/>
<organism evidence="1 2">
    <name type="scientific">Paraburkholderia fungorum</name>
    <dbReference type="NCBI Taxonomy" id="134537"/>
    <lineage>
        <taxon>Bacteria</taxon>
        <taxon>Pseudomonadati</taxon>
        <taxon>Pseudomonadota</taxon>
        <taxon>Betaproteobacteria</taxon>
        <taxon>Burkholderiales</taxon>
        <taxon>Burkholderiaceae</taxon>
        <taxon>Paraburkholderia</taxon>
    </lineage>
</organism>
<evidence type="ECO:0000313" key="2">
    <source>
        <dbReference type="Proteomes" id="UP000518681"/>
    </source>
</evidence>
<comment type="caution">
    <text evidence="1">The sequence shown here is derived from an EMBL/GenBank/DDBJ whole genome shotgun (WGS) entry which is preliminary data.</text>
</comment>
<evidence type="ECO:0008006" key="3">
    <source>
        <dbReference type="Google" id="ProtNLM"/>
    </source>
</evidence>
<sequence length="415" mass="47206">MMEPSQSTAKTLIFLDEAHFLLNRENDPLREALREIEGIPNAKYLVRNGRVFVFEKLVRLVSEKGGQPGDGKLADLARRLIDDATVFAEEAVSKWSIVPEPYEVVAAADAEFVIRHKPFNAFVPGVFNSREATHGTLVKLLLGEIVHGEQSTFVYRGQPMTLPKQIDGLSLSMLPAFGQTNESGQEPWVGLANVGWMPGFEPINEYRFLRVREAERAWKRACAEMEWGATRRVQEIWNNVPAFDLNRLNTDDIELWYDDKDVIASLRSLYPELVDLADGVLHKSFDNYQTECWNARSWEPSRDEEFIFYLLGRLVDENGSDYHSIALGKWLAWAWFHGHALDGALQFAATVRYCSKTAYEIANWTRDVMLFLAKDAEADDIRGDKVRTMGDLYRMGRVGSVASMIVAKQDFSQLQ</sequence>
<reference evidence="1 2" key="1">
    <citation type="submission" date="2020-08" db="EMBL/GenBank/DDBJ databases">
        <title>Genomic Encyclopedia of Type Strains, Phase IV (KMG-V): Genome sequencing to study the core and pangenomes of soil and plant-associated prokaryotes.</title>
        <authorList>
            <person name="Whitman W."/>
        </authorList>
    </citation>
    <scope>NUCLEOTIDE SEQUENCE [LARGE SCALE GENOMIC DNA]</scope>
    <source>
        <strain evidence="1 2">SEMIA 4013</strain>
    </source>
</reference>